<dbReference type="PANTHER" id="PTHR23028">
    <property type="entry name" value="ACETYLTRANSFERASE"/>
    <property type="match status" value="1"/>
</dbReference>
<feature type="transmembrane region" description="Helical" evidence="2">
    <location>
        <begin position="386"/>
        <end position="404"/>
    </location>
</feature>
<dbReference type="Proteomes" id="UP000472727">
    <property type="component" value="Unassembled WGS sequence"/>
</dbReference>
<dbReference type="PANTHER" id="PTHR23028:SF134">
    <property type="entry name" value="PUTATIVE (AFU_ORTHOLOGUE AFUA_4G08520)-RELATED"/>
    <property type="match status" value="1"/>
</dbReference>
<feature type="compositionally biased region" description="Polar residues" evidence="1">
    <location>
        <begin position="38"/>
        <end position="48"/>
    </location>
</feature>
<feature type="domain" description="Acyltransferase 3" evidence="3">
    <location>
        <begin position="118"/>
        <end position="551"/>
    </location>
</feature>
<keyword evidence="2" id="KW-0812">Transmembrane</keyword>
<feature type="transmembrane region" description="Helical" evidence="2">
    <location>
        <begin position="216"/>
        <end position="239"/>
    </location>
</feature>
<dbReference type="EMBL" id="JAABOE010000093">
    <property type="protein sequence ID" value="KAF3167250.1"/>
    <property type="molecule type" value="Genomic_DNA"/>
</dbReference>
<comment type="caution">
    <text evidence="4">The sequence shown here is derived from an EMBL/GenBank/DDBJ whole genome shotgun (WGS) entry which is preliminary data.</text>
</comment>
<feature type="transmembrane region" description="Helical" evidence="2">
    <location>
        <begin position="534"/>
        <end position="555"/>
    </location>
</feature>
<keyword evidence="2" id="KW-1133">Transmembrane helix</keyword>
<protein>
    <recommendedName>
        <fullName evidence="3">Acyltransferase 3 domain-containing protein</fullName>
    </recommendedName>
</protein>
<dbReference type="InterPro" id="IPR002656">
    <property type="entry name" value="Acyl_transf_3_dom"/>
</dbReference>
<evidence type="ECO:0000256" key="1">
    <source>
        <dbReference type="SAM" id="MobiDB-lite"/>
    </source>
</evidence>
<evidence type="ECO:0000313" key="4">
    <source>
        <dbReference type="EMBL" id="KAF3167250.1"/>
    </source>
</evidence>
<dbReference type="Pfam" id="PF01757">
    <property type="entry name" value="Acyl_transf_3"/>
    <property type="match status" value="1"/>
</dbReference>
<reference evidence="7 8" key="1">
    <citation type="submission" date="2019-06" db="EMBL/GenBank/DDBJ databases">
        <authorList>
            <person name="Palmer J.M."/>
        </authorList>
    </citation>
    <scope>NUCLEOTIDE SEQUENCE [LARGE SCALE GENOMIC DNA]</scope>
    <source>
        <strain evidence="5 7">TWF106</strain>
        <strain evidence="6 9">TWF191</strain>
        <strain evidence="4 8">TWF788</strain>
    </source>
</reference>
<evidence type="ECO:0000313" key="6">
    <source>
        <dbReference type="EMBL" id="KAF3223380.1"/>
    </source>
</evidence>
<name>A0A6G1MKS7_ORBOL</name>
<dbReference type="InterPro" id="IPR050879">
    <property type="entry name" value="Acyltransferase_3"/>
</dbReference>
<dbReference type="GO" id="GO:0016747">
    <property type="term" value="F:acyltransferase activity, transferring groups other than amino-acyl groups"/>
    <property type="evidence" value="ECO:0007669"/>
    <property type="project" value="InterPro"/>
</dbReference>
<evidence type="ECO:0000256" key="2">
    <source>
        <dbReference type="SAM" id="Phobius"/>
    </source>
</evidence>
<evidence type="ECO:0000313" key="8">
    <source>
        <dbReference type="Proteomes" id="UP000479691"/>
    </source>
</evidence>
<dbReference type="AlphaFoldDB" id="A0A6G1MKS7"/>
<dbReference type="EMBL" id="WIPF01000036">
    <property type="protein sequence ID" value="KAF3223380.1"/>
    <property type="molecule type" value="Genomic_DNA"/>
</dbReference>
<evidence type="ECO:0000313" key="5">
    <source>
        <dbReference type="EMBL" id="KAF3196354.1"/>
    </source>
</evidence>
<accession>A0A6G1MKS7</accession>
<gene>
    <name evidence="5" type="ORF">TWF106_004987</name>
    <name evidence="6" type="ORF">TWF191_006393</name>
    <name evidence="4" type="ORF">TWF788_011418</name>
</gene>
<evidence type="ECO:0000313" key="7">
    <source>
        <dbReference type="Proteomes" id="UP000472727"/>
    </source>
</evidence>
<proteinExistence type="predicted"/>
<feature type="transmembrane region" description="Helical" evidence="2">
    <location>
        <begin position="497"/>
        <end position="514"/>
    </location>
</feature>
<feature type="transmembrane region" description="Helical" evidence="2">
    <location>
        <begin position="306"/>
        <end position="325"/>
    </location>
</feature>
<feature type="region of interest" description="Disordered" evidence="1">
    <location>
        <begin position="26"/>
        <end position="58"/>
    </location>
</feature>
<keyword evidence="2" id="KW-0472">Membrane</keyword>
<organism evidence="4 8">
    <name type="scientific">Orbilia oligospora</name>
    <name type="common">Nematode-trapping fungus</name>
    <name type="synonym">Arthrobotrys oligospora</name>
    <dbReference type="NCBI Taxonomy" id="2813651"/>
    <lineage>
        <taxon>Eukaryota</taxon>
        <taxon>Fungi</taxon>
        <taxon>Dikarya</taxon>
        <taxon>Ascomycota</taxon>
        <taxon>Pezizomycotina</taxon>
        <taxon>Orbiliomycetes</taxon>
        <taxon>Orbiliales</taxon>
        <taxon>Orbiliaceae</taxon>
        <taxon>Orbilia</taxon>
    </lineage>
</organism>
<evidence type="ECO:0000313" key="9">
    <source>
        <dbReference type="Proteomes" id="UP000483672"/>
    </source>
</evidence>
<feature type="transmembrane region" description="Helical" evidence="2">
    <location>
        <begin position="265"/>
        <end position="285"/>
    </location>
</feature>
<sequence>MPTSEVYTEAPTADWDLEILDAGSRGRGRRHSEETLIARSNRTSSGLGSSPDRGRKRSYGAGTFSLGCLTGSGSIPRGYDVLLLARQKLADFIIFLIPSFVSSWYAGTITKATLSPTAWLDGLRGVACVAVVIHHYAYGFSKNLEYPYDGEGQTSWLQLPIIKLIHHGPPMVKIFYIISGFALTVKAVRITRVPRKNTLDSPALLHNLSSSIWKRFLRLFIPCAGGYLLCWLMVSAGLFEIYPADTHPTWITGTIERRPPMKGSLWAQLVYTFWDFYAFAFKVTFLGASDESYNTDVHLWTIPIEFRCSLQLFLIVVGGCMLQRWLRIFCLPILCAYTLYNNAWGLSLFAFGYFLGELHSDRVIAVSSPIPASTKEIPERFLRLKGILRTSLLTFMVTTGLYLASYPRKMEAGQKSTSTGYQFLFPWTPSKYPIGGVNARYDKSHDFWQSIGAILISWALLYMPRAQRLILSNRPVQYFGKISFALYVMHGHVHRSLGYWIVLTGSRLTGIVRWNDKSGQWDLISGHDQTHSMIVVIGFFFITFPVTVWWADVFWRGVDMQSVRFLRWLESKITIEK</sequence>
<dbReference type="Proteomes" id="UP000483672">
    <property type="component" value="Unassembled WGS sequence"/>
</dbReference>
<dbReference type="Proteomes" id="UP000479691">
    <property type="component" value="Unassembled WGS sequence"/>
</dbReference>
<dbReference type="EMBL" id="WIWS01000223">
    <property type="protein sequence ID" value="KAF3196354.1"/>
    <property type="molecule type" value="Genomic_DNA"/>
</dbReference>
<feature type="transmembrane region" description="Helical" evidence="2">
    <location>
        <begin position="331"/>
        <end position="355"/>
    </location>
</feature>
<evidence type="ECO:0000259" key="3">
    <source>
        <dbReference type="Pfam" id="PF01757"/>
    </source>
</evidence>